<proteinExistence type="predicted"/>
<evidence type="ECO:0000256" key="3">
    <source>
        <dbReference type="SAM" id="SignalP"/>
    </source>
</evidence>
<feature type="chain" id="PRO_5003190841" evidence="3">
    <location>
        <begin position="22"/>
        <end position="147"/>
    </location>
</feature>
<keyword evidence="3" id="KW-0732">Signal</keyword>
<feature type="transmembrane region" description="Helical" evidence="2">
    <location>
        <begin position="93"/>
        <end position="113"/>
    </location>
</feature>
<feature type="signal peptide" evidence="3">
    <location>
        <begin position="1"/>
        <end position="21"/>
    </location>
</feature>
<evidence type="ECO:0000256" key="1">
    <source>
        <dbReference type="SAM" id="MobiDB-lite"/>
    </source>
</evidence>
<dbReference type="EMBL" id="FN653023">
    <property type="protein sequence ID" value="CBY17905.1"/>
    <property type="molecule type" value="Genomic_DNA"/>
</dbReference>
<keyword evidence="5" id="KW-1185">Reference proteome</keyword>
<feature type="region of interest" description="Disordered" evidence="1">
    <location>
        <begin position="127"/>
        <end position="147"/>
    </location>
</feature>
<evidence type="ECO:0000313" key="5">
    <source>
        <dbReference type="Proteomes" id="UP000001307"/>
    </source>
</evidence>
<feature type="compositionally biased region" description="Acidic residues" evidence="1">
    <location>
        <begin position="131"/>
        <end position="140"/>
    </location>
</feature>
<keyword evidence="2" id="KW-1133">Transmembrane helix</keyword>
<protein>
    <submittedName>
        <fullName evidence="4">Uncharacterized protein</fullName>
    </submittedName>
</protein>
<keyword evidence="2" id="KW-0472">Membrane</keyword>
<name>E4X2Q2_OIKDI</name>
<sequence>MKVIVAQLFIAVLANSPSMLADDKIGKHNCYEGFVHVHAPQKNIGEGKELVEFCAETCTIASEGGKNPRAYVKMNPASKCFVNCVCMEENHKGWLILTLFGWMVVGSKFLLYFRSLAYKNIDKIKSRGPAGDEENEELLETDGFKIH</sequence>
<reference evidence="4" key="1">
    <citation type="journal article" date="2010" name="Science">
        <title>Plasticity of animal genome architecture unmasked by rapid evolution of a pelagic tunicate.</title>
        <authorList>
            <person name="Denoeud F."/>
            <person name="Henriet S."/>
            <person name="Mungpakdee S."/>
            <person name="Aury J.M."/>
            <person name="Da Silva C."/>
            <person name="Brinkmann H."/>
            <person name="Mikhaleva J."/>
            <person name="Olsen L.C."/>
            <person name="Jubin C."/>
            <person name="Canestro C."/>
            <person name="Bouquet J.M."/>
            <person name="Danks G."/>
            <person name="Poulain J."/>
            <person name="Campsteijn C."/>
            <person name="Adamski M."/>
            <person name="Cross I."/>
            <person name="Yadetie F."/>
            <person name="Muffato M."/>
            <person name="Louis A."/>
            <person name="Butcher S."/>
            <person name="Tsagkogeorga G."/>
            <person name="Konrad A."/>
            <person name="Singh S."/>
            <person name="Jensen M.F."/>
            <person name="Cong E.H."/>
            <person name="Eikeseth-Otteraa H."/>
            <person name="Noel B."/>
            <person name="Anthouard V."/>
            <person name="Porcel B.M."/>
            <person name="Kachouri-Lafond R."/>
            <person name="Nishino A."/>
            <person name="Ugolini M."/>
            <person name="Chourrout P."/>
            <person name="Nishida H."/>
            <person name="Aasland R."/>
            <person name="Huzurbazar S."/>
            <person name="Westhof E."/>
            <person name="Delsuc F."/>
            <person name="Lehrach H."/>
            <person name="Reinhardt R."/>
            <person name="Weissenbach J."/>
            <person name="Roy S.W."/>
            <person name="Artiguenave F."/>
            <person name="Postlethwait J.H."/>
            <person name="Manak J.R."/>
            <person name="Thompson E.M."/>
            <person name="Jaillon O."/>
            <person name="Du Pasquier L."/>
            <person name="Boudinot P."/>
            <person name="Liberles D.A."/>
            <person name="Volff J.N."/>
            <person name="Philippe H."/>
            <person name="Lenhard B."/>
            <person name="Roest Crollius H."/>
            <person name="Wincker P."/>
            <person name="Chourrout D."/>
        </authorList>
    </citation>
    <scope>NUCLEOTIDE SEQUENCE [LARGE SCALE GENOMIC DNA]</scope>
</reference>
<gene>
    <name evidence="4" type="ORF">GSOID_T00017531001</name>
</gene>
<evidence type="ECO:0000313" key="4">
    <source>
        <dbReference type="EMBL" id="CBY17905.1"/>
    </source>
</evidence>
<keyword evidence="2" id="KW-0812">Transmembrane</keyword>
<dbReference type="Proteomes" id="UP000001307">
    <property type="component" value="Unassembled WGS sequence"/>
</dbReference>
<dbReference type="InParanoid" id="E4X2Q2"/>
<dbReference type="AlphaFoldDB" id="E4X2Q2"/>
<evidence type="ECO:0000256" key="2">
    <source>
        <dbReference type="SAM" id="Phobius"/>
    </source>
</evidence>
<organism evidence="4">
    <name type="scientific">Oikopleura dioica</name>
    <name type="common">Tunicate</name>
    <dbReference type="NCBI Taxonomy" id="34765"/>
    <lineage>
        <taxon>Eukaryota</taxon>
        <taxon>Metazoa</taxon>
        <taxon>Chordata</taxon>
        <taxon>Tunicata</taxon>
        <taxon>Appendicularia</taxon>
        <taxon>Copelata</taxon>
        <taxon>Oikopleuridae</taxon>
        <taxon>Oikopleura</taxon>
    </lineage>
</organism>
<accession>E4X2Q2</accession>